<reference evidence="2 3" key="1">
    <citation type="journal article" date="2016" name="Nat. Commun.">
        <title>Thousands of microbial genomes shed light on interconnected biogeochemical processes in an aquifer system.</title>
        <authorList>
            <person name="Anantharaman K."/>
            <person name="Brown C.T."/>
            <person name="Hug L.A."/>
            <person name="Sharon I."/>
            <person name="Castelle C.J."/>
            <person name="Probst A.J."/>
            <person name="Thomas B.C."/>
            <person name="Singh A."/>
            <person name="Wilkins M.J."/>
            <person name="Karaoz U."/>
            <person name="Brodie E.L."/>
            <person name="Williams K.H."/>
            <person name="Hubbard S.S."/>
            <person name="Banfield J.F."/>
        </authorList>
    </citation>
    <scope>NUCLEOTIDE SEQUENCE [LARGE SCALE GENOMIC DNA]</scope>
</reference>
<name>A0A1F4V9R4_UNCKA</name>
<sequence length="169" mass="18814">MKKVAITGTWRTTNKQMEEDVKKVVENIINSGNSIVAGGALGVDFIATNEALRLNPGAGQITIFLPATLEIYSKHYFKRAEEGVITKEQAELLITQLKTIKTANAKSIIENPINNIVDQTAYYERIKDIVNYSDEVIAFQLNDSKGTQYTIDIAEQKGIPVKVFKYTIS</sequence>
<dbReference type="GO" id="GO:0009294">
    <property type="term" value="P:DNA-mediated transformation"/>
    <property type="evidence" value="ECO:0007669"/>
    <property type="project" value="InterPro"/>
</dbReference>
<dbReference type="Proteomes" id="UP000178127">
    <property type="component" value="Unassembled WGS sequence"/>
</dbReference>
<proteinExistence type="predicted"/>
<evidence type="ECO:0000313" key="3">
    <source>
        <dbReference type="Proteomes" id="UP000178127"/>
    </source>
</evidence>
<dbReference type="EMBL" id="MEVD01000013">
    <property type="protein sequence ID" value="OGC53630.1"/>
    <property type="molecule type" value="Genomic_DNA"/>
</dbReference>
<protein>
    <recommendedName>
        <fullName evidence="1">Smf/DprA SLOG domain-containing protein</fullName>
    </recommendedName>
</protein>
<comment type="caution">
    <text evidence="2">The sequence shown here is derived from an EMBL/GenBank/DDBJ whole genome shotgun (WGS) entry which is preliminary data.</text>
</comment>
<dbReference type="Pfam" id="PF02481">
    <property type="entry name" value="DNA_processg_A"/>
    <property type="match status" value="1"/>
</dbReference>
<organism evidence="2 3">
    <name type="scientific">candidate division WWE3 bacterium RIFCSPHIGHO2_02_FULL_38_14</name>
    <dbReference type="NCBI Taxonomy" id="1802620"/>
    <lineage>
        <taxon>Bacteria</taxon>
        <taxon>Katanobacteria</taxon>
    </lineage>
</organism>
<accession>A0A1F4V9R4</accession>
<dbReference type="SUPFAM" id="SSF102405">
    <property type="entry name" value="MCP/YpsA-like"/>
    <property type="match status" value="1"/>
</dbReference>
<dbReference type="AlphaFoldDB" id="A0A1F4V9R4"/>
<dbReference type="InterPro" id="IPR057666">
    <property type="entry name" value="DrpA_SLOG"/>
</dbReference>
<evidence type="ECO:0000313" key="2">
    <source>
        <dbReference type="EMBL" id="OGC53630.1"/>
    </source>
</evidence>
<evidence type="ECO:0000259" key="1">
    <source>
        <dbReference type="Pfam" id="PF02481"/>
    </source>
</evidence>
<dbReference type="STRING" id="1802620.A3D91_04285"/>
<feature type="domain" description="Smf/DprA SLOG" evidence="1">
    <location>
        <begin position="2"/>
        <end position="164"/>
    </location>
</feature>
<dbReference type="Gene3D" id="3.40.50.450">
    <property type="match status" value="1"/>
</dbReference>
<gene>
    <name evidence="2" type="ORF">A3D91_04285</name>
</gene>